<dbReference type="EMBL" id="SLXD01000009">
    <property type="protein sequence ID" value="TCP01560.1"/>
    <property type="molecule type" value="Genomic_DNA"/>
</dbReference>
<keyword evidence="4" id="KW-0969">Cilium</keyword>
<dbReference type="OrthoDB" id="5572581at2"/>
<dbReference type="Proteomes" id="UP000295106">
    <property type="component" value="Unassembled WGS sequence"/>
</dbReference>
<dbReference type="InterPro" id="IPR023787">
    <property type="entry name" value="T3SS_YcgR"/>
</dbReference>
<dbReference type="Gene3D" id="2.40.10.220">
    <property type="entry name" value="predicted glycosyltransferase like domains"/>
    <property type="match status" value="1"/>
</dbReference>
<evidence type="ECO:0000313" key="4">
    <source>
        <dbReference type="EMBL" id="TCP01560.1"/>
    </source>
</evidence>
<comment type="subcellular location">
    <subcellularLocation>
        <location evidence="1">Bacterial flagellum basal body</location>
    </subcellularLocation>
</comment>
<gene>
    <name evidence="1" type="primary">ycgR</name>
    <name evidence="4" type="ORF">EV684_109199</name>
</gene>
<dbReference type="Pfam" id="PF07317">
    <property type="entry name" value="PilZN"/>
    <property type="match status" value="1"/>
</dbReference>
<dbReference type="GO" id="GO:0071973">
    <property type="term" value="P:bacterial-type flagellum-dependent cell motility"/>
    <property type="evidence" value="ECO:0007669"/>
    <property type="project" value="UniProtKB-UniRule"/>
</dbReference>
<sequence length="252" mass="27841">MFQDTRPADLDAGGTIDRWAEFRVDHPRELQALLRQLCDGSVPVHLNAPEGIGLTTTLWSLDAASGRLSFSADEGHPSLQGLVDADEAVAVAYLDSVKLQFELQGLLLVHGPRACALQAQMPRVVYRFQRRGAYRVRPQGRAAPTARLRHPSIPEMSLALRLLDVSVGGCAMLLPHDVPPMEPGIRIADVQIELDLETRFTLALALRHVTALPSDGQGVRLGCEWATLPPGAERMLQRWIDLAQRRRRLMSL</sequence>
<dbReference type="InterPro" id="IPR009875">
    <property type="entry name" value="PilZ_domain"/>
</dbReference>
<dbReference type="GO" id="GO:0071945">
    <property type="term" value="P:regulation of bacterial-type flagellum-dependent cell motility by regulation of motor speed"/>
    <property type="evidence" value="ECO:0007669"/>
    <property type="project" value="UniProtKB-UniRule"/>
</dbReference>
<comment type="function">
    <text evidence="1">Acts as a flagellar brake, regulating swimming and swarming in a bis-(3'-5') cyclic diguanylic acid (c-di-GMP)-dependent manner. Binds 1 c-di-GMP dimer per subunit. Increasing levels of c-di-GMP lead to decreased motility.</text>
</comment>
<evidence type="ECO:0000259" key="2">
    <source>
        <dbReference type="Pfam" id="PF07238"/>
    </source>
</evidence>
<organism evidence="4 5">
    <name type="scientific">Rubrivivax gelatinosus</name>
    <name type="common">Rhodocyclus gelatinosus</name>
    <name type="synonym">Rhodopseudomonas gelatinosa</name>
    <dbReference type="NCBI Taxonomy" id="28068"/>
    <lineage>
        <taxon>Bacteria</taxon>
        <taxon>Pseudomonadati</taxon>
        <taxon>Pseudomonadota</taxon>
        <taxon>Betaproteobacteria</taxon>
        <taxon>Burkholderiales</taxon>
        <taxon>Sphaerotilaceae</taxon>
        <taxon>Rubrivivax</taxon>
    </lineage>
</organism>
<keyword evidence="1" id="KW-0547">Nucleotide-binding</keyword>
<accession>A0A4R2M5R5</accession>
<keyword evidence="4" id="KW-0966">Cell projection</keyword>
<dbReference type="GeneID" id="99685915"/>
<evidence type="ECO:0000259" key="3">
    <source>
        <dbReference type="Pfam" id="PF07317"/>
    </source>
</evidence>
<protein>
    <recommendedName>
        <fullName evidence="1">Flagellar brake protein YcgR</fullName>
    </recommendedName>
    <alternativeName>
        <fullName evidence="1">Cyclic di-GMP binding protein YcgR</fullName>
    </alternativeName>
</protein>
<keyword evidence="1" id="KW-0975">Bacterial flagellum</keyword>
<dbReference type="AlphaFoldDB" id="A0A4R2M5R5"/>
<dbReference type="InterPro" id="IPR009926">
    <property type="entry name" value="T3SS_YcgR_PilZN"/>
</dbReference>
<name>A0A4R2M5R5_RUBGE</name>
<dbReference type="HAMAP" id="MF_01457">
    <property type="entry name" value="YcgR"/>
    <property type="match status" value="1"/>
</dbReference>
<reference evidence="4 5" key="1">
    <citation type="submission" date="2019-03" db="EMBL/GenBank/DDBJ databases">
        <title>Genomic Encyclopedia of Type Strains, Phase IV (KMG-IV): sequencing the most valuable type-strain genomes for metagenomic binning, comparative biology and taxonomic classification.</title>
        <authorList>
            <person name="Goeker M."/>
        </authorList>
    </citation>
    <scope>NUCLEOTIDE SEQUENCE [LARGE SCALE GENOMIC DNA]</scope>
    <source>
        <strain evidence="4 5">DSM 1709</strain>
    </source>
</reference>
<evidence type="ECO:0000313" key="5">
    <source>
        <dbReference type="Proteomes" id="UP000295106"/>
    </source>
</evidence>
<proteinExistence type="inferred from homology"/>
<keyword evidence="1" id="KW-0973">c-di-GMP</keyword>
<dbReference type="Pfam" id="PF07238">
    <property type="entry name" value="PilZ"/>
    <property type="match status" value="1"/>
</dbReference>
<feature type="domain" description="PilZ" evidence="2">
    <location>
        <begin position="129"/>
        <end position="240"/>
    </location>
</feature>
<dbReference type="RefSeq" id="WP_132648147.1">
    <property type="nucleotide sequence ID" value="NZ_CP181386.1"/>
</dbReference>
<dbReference type="GO" id="GO:0009425">
    <property type="term" value="C:bacterial-type flagellum basal body"/>
    <property type="evidence" value="ECO:0007669"/>
    <property type="project" value="UniProtKB-SubCell"/>
</dbReference>
<feature type="domain" description="Type III secretion system flagellar brake protein YcgR PilZN" evidence="3">
    <location>
        <begin position="22"/>
        <end position="127"/>
    </location>
</feature>
<comment type="caution">
    <text evidence="4">The sequence shown here is derived from an EMBL/GenBank/DDBJ whole genome shotgun (WGS) entry which is preliminary data.</text>
</comment>
<evidence type="ECO:0000256" key="1">
    <source>
        <dbReference type="HAMAP-Rule" id="MF_01457"/>
    </source>
</evidence>
<comment type="similarity">
    <text evidence="1">Belongs to the YcgR family.</text>
</comment>
<keyword evidence="4" id="KW-0282">Flagellum</keyword>
<comment type="subunit">
    <text evidence="1">Monomer. Interacts with the flagellar basal bodies.</text>
</comment>
<dbReference type="GO" id="GO:0035438">
    <property type="term" value="F:cyclic-di-GMP binding"/>
    <property type="evidence" value="ECO:0007669"/>
    <property type="project" value="UniProtKB-UniRule"/>
</dbReference>